<reference evidence="2" key="2">
    <citation type="submission" date="2024-06" db="EMBL/GenBank/DDBJ databases">
        <authorList>
            <person name="Petrova K.O."/>
            <person name="Toshchakov S.V."/>
            <person name="Boltjanskaja Y.V."/>
            <person name="Kevbrin V."/>
        </authorList>
    </citation>
    <scope>NUCLEOTIDE SEQUENCE</scope>
    <source>
        <strain evidence="2">Z-910T</strain>
    </source>
</reference>
<dbReference type="Gene3D" id="1.10.3210.10">
    <property type="entry name" value="Hypothetical protein af1432"/>
    <property type="match status" value="1"/>
</dbReference>
<protein>
    <recommendedName>
        <fullName evidence="1">HD-GYP domain-containing protein</fullName>
    </recommendedName>
</protein>
<evidence type="ECO:0000259" key="1">
    <source>
        <dbReference type="PROSITE" id="PS51832"/>
    </source>
</evidence>
<dbReference type="EMBL" id="CP158367">
    <property type="protein sequence ID" value="XBX75865.1"/>
    <property type="molecule type" value="Genomic_DNA"/>
</dbReference>
<dbReference type="RefSeq" id="WP_350344601.1">
    <property type="nucleotide sequence ID" value="NZ_CP158367.1"/>
</dbReference>
<evidence type="ECO:0000313" key="2">
    <source>
        <dbReference type="EMBL" id="XBX75865.1"/>
    </source>
</evidence>
<name>A0AAU7VP87_9FIRM</name>
<dbReference type="PROSITE" id="PS51832">
    <property type="entry name" value="HD_GYP"/>
    <property type="match status" value="1"/>
</dbReference>
<accession>A0AAU7VP87</accession>
<feature type="domain" description="HD-GYP" evidence="1">
    <location>
        <begin position="1"/>
        <end position="52"/>
    </location>
</feature>
<proteinExistence type="predicted"/>
<dbReference type="AlphaFoldDB" id="A0AAU7VP87"/>
<reference evidence="2" key="1">
    <citation type="journal article" date="2013" name="Extremophiles">
        <title>Proteinivorax tanatarense gen. nov., sp. nov., an anaerobic, haloalkaliphilic, proteolytic bacterium isolated from a decaying algal bloom, and proposal of Proteinivoraceae fam. nov.</title>
        <authorList>
            <person name="Kevbrin V."/>
            <person name="Boltyanskaya Y."/>
            <person name="Zhilina T."/>
            <person name="Kolganova T."/>
            <person name="Lavrentjeva E."/>
            <person name="Kuznetsov B."/>
        </authorList>
    </citation>
    <scope>NUCLEOTIDE SEQUENCE</scope>
    <source>
        <strain evidence="2">Z-910T</strain>
    </source>
</reference>
<gene>
    <name evidence="2" type="ORF">PRVXT_001025</name>
</gene>
<dbReference type="InterPro" id="IPR037522">
    <property type="entry name" value="HD_GYP_dom"/>
</dbReference>
<sequence length="58" mass="6689">MTTDRVYRKGKSKQEAIDELQELKGTKYDPELVDLFIHKVLTKPLKKTGNNKEAVTKL</sequence>
<organism evidence="2">
    <name type="scientific">Proteinivorax tanatarense</name>
    <dbReference type="NCBI Taxonomy" id="1260629"/>
    <lineage>
        <taxon>Bacteria</taxon>
        <taxon>Bacillati</taxon>
        <taxon>Bacillota</taxon>
        <taxon>Clostridia</taxon>
        <taxon>Eubacteriales</taxon>
        <taxon>Proteinivoracaceae</taxon>
        <taxon>Proteinivorax</taxon>
    </lineage>
</organism>